<accession>A0A848B118</accession>
<evidence type="ECO:0000256" key="1">
    <source>
        <dbReference type="SAM" id="Phobius"/>
    </source>
</evidence>
<reference evidence="2 3" key="1">
    <citation type="submission" date="2020-04" db="EMBL/GenBank/DDBJ databases">
        <authorList>
            <person name="Hitch T.C.A."/>
            <person name="Wylensek D."/>
            <person name="Clavel T."/>
        </authorList>
    </citation>
    <scope>NUCLEOTIDE SEQUENCE [LARGE SCALE GENOMIC DNA]</scope>
    <source>
        <strain evidence="2 3">COR2-253-APC-1A</strain>
    </source>
</reference>
<dbReference type="Proteomes" id="UP000576225">
    <property type="component" value="Unassembled WGS sequence"/>
</dbReference>
<comment type="caution">
    <text evidence="2">The sequence shown here is derived from an EMBL/GenBank/DDBJ whole genome shotgun (WGS) entry which is preliminary data.</text>
</comment>
<keyword evidence="1" id="KW-0812">Transmembrane</keyword>
<name>A0A848B118_9BACT</name>
<sequence length="68" mass="7442">MNHGRHITRKRSILLEYTILLCSILPLVFAVSASVYSMSGWGGSFGPLGRGIVALYQRIITIVSLPIP</sequence>
<evidence type="ECO:0000313" key="2">
    <source>
        <dbReference type="EMBL" id="NMD88821.1"/>
    </source>
</evidence>
<proteinExistence type="predicted"/>
<dbReference type="RefSeq" id="WP_168963836.1">
    <property type="nucleotide sequence ID" value="NZ_JABAEW010000060.1"/>
</dbReference>
<organism evidence="2 3">
    <name type="scientific">Victivallis vadensis</name>
    <dbReference type="NCBI Taxonomy" id="172901"/>
    <lineage>
        <taxon>Bacteria</taxon>
        <taxon>Pseudomonadati</taxon>
        <taxon>Lentisphaerota</taxon>
        <taxon>Lentisphaeria</taxon>
        <taxon>Victivallales</taxon>
        <taxon>Victivallaceae</taxon>
        <taxon>Victivallis</taxon>
    </lineage>
</organism>
<feature type="transmembrane region" description="Helical" evidence="1">
    <location>
        <begin position="12"/>
        <end position="36"/>
    </location>
</feature>
<keyword evidence="1" id="KW-1133">Transmembrane helix</keyword>
<dbReference type="AlphaFoldDB" id="A0A848B118"/>
<dbReference type="EMBL" id="JABAEW010000060">
    <property type="protein sequence ID" value="NMD88821.1"/>
    <property type="molecule type" value="Genomic_DNA"/>
</dbReference>
<protein>
    <submittedName>
        <fullName evidence="2">Uncharacterized protein</fullName>
    </submittedName>
</protein>
<keyword evidence="1" id="KW-0472">Membrane</keyword>
<evidence type="ECO:0000313" key="3">
    <source>
        <dbReference type="Proteomes" id="UP000576225"/>
    </source>
</evidence>
<gene>
    <name evidence="2" type="ORF">HF882_19735</name>
</gene>